<keyword evidence="6 8" id="KW-1133">Transmembrane helix</keyword>
<evidence type="ECO:0000313" key="10">
    <source>
        <dbReference type="Proteomes" id="UP000000305"/>
    </source>
</evidence>
<organism evidence="9 10">
    <name type="scientific">Daphnia pulex</name>
    <name type="common">Water flea</name>
    <dbReference type="NCBI Taxonomy" id="6669"/>
    <lineage>
        <taxon>Eukaryota</taxon>
        <taxon>Metazoa</taxon>
        <taxon>Ecdysozoa</taxon>
        <taxon>Arthropoda</taxon>
        <taxon>Crustacea</taxon>
        <taxon>Branchiopoda</taxon>
        <taxon>Diplostraca</taxon>
        <taxon>Cladocera</taxon>
        <taxon>Anomopoda</taxon>
        <taxon>Daphniidae</taxon>
        <taxon>Daphnia</taxon>
    </lineage>
</organism>
<dbReference type="AlphaFoldDB" id="E9H3P0"/>
<dbReference type="GO" id="GO:0016020">
    <property type="term" value="C:membrane"/>
    <property type="evidence" value="ECO:0007669"/>
    <property type="project" value="UniProtKB-SubCell"/>
</dbReference>
<dbReference type="SUPFAM" id="SSF161070">
    <property type="entry name" value="SNF-like"/>
    <property type="match status" value="1"/>
</dbReference>
<keyword evidence="3" id="KW-0813">Transport</keyword>
<evidence type="ECO:0000256" key="3">
    <source>
        <dbReference type="ARBA" id="ARBA00022448"/>
    </source>
</evidence>
<keyword evidence="7 8" id="KW-0472">Membrane</keyword>
<evidence type="ECO:0000256" key="4">
    <source>
        <dbReference type="ARBA" id="ARBA00022692"/>
    </source>
</evidence>
<reference evidence="9 10" key="1">
    <citation type="journal article" date="2011" name="Science">
        <title>The ecoresponsive genome of Daphnia pulex.</title>
        <authorList>
            <person name="Colbourne J.K."/>
            <person name="Pfrender M.E."/>
            <person name="Gilbert D."/>
            <person name="Thomas W.K."/>
            <person name="Tucker A."/>
            <person name="Oakley T.H."/>
            <person name="Tokishita S."/>
            <person name="Aerts A."/>
            <person name="Arnold G.J."/>
            <person name="Basu M.K."/>
            <person name="Bauer D.J."/>
            <person name="Caceres C.E."/>
            <person name="Carmel L."/>
            <person name="Casola C."/>
            <person name="Choi J.H."/>
            <person name="Detter J.C."/>
            <person name="Dong Q."/>
            <person name="Dusheyko S."/>
            <person name="Eads B.D."/>
            <person name="Frohlich T."/>
            <person name="Geiler-Samerotte K.A."/>
            <person name="Gerlach D."/>
            <person name="Hatcher P."/>
            <person name="Jogdeo S."/>
            <person name="Krijgsveld J."/>
            <person name="Kriventseva E.V."/>
            <person name="Kultz D."/>
            <person name="Laforsch C."/>
            <person name="Lindquist E."/>
            <person name="Lopez J."/>
            <person name="Manak J.R."/>
            <person name="Muller J."/>
            <person name="Pangilinan J."/>
            <person name="Patwardhan R.P."/>
            <person name="Pitluck S."/>
            <person name="Pritham E.J."/>
            <person name="Rechtsteiner A."/>
            <person name="Rho M."/>
            <person name="Rogozin I.B."/>
            <person name="Sakarya O."/>
            <person name="Salamov A."/>
            <person name="Schaack S."/>
            <person name="Shapiro H."/>
            <person name="Shiga Y."/>
            <person name="Skalitzky C."/>
            <person name="Smith Z."/>
            <person name="Souvorov A."/>
            <person name="Sung W."/>
            <person name="Tang Z."/>
            <person name="Tsuchiya D."/>
            <person name="Tu H."/>
            <person name="Vos H."/>
            <person name="Wang M."/>
            <person name="Wolf Y.I."/>
            <person name="Yamagata H."/>
            <person name="Yamada T."/>
            <person name="Ye Y."/>
            <person name="Shaw J.R."/>
            <person name="Andrews J."/>
            <person name="Crease T.J."/>
            <person name="Tang H."/>
            <person name="Lucas S.M."/>
            <person name="Robertson H.M."/>
            <person name="Bork P."/>
            <person name="Koonin E.V."/>
            <person name="Zdobnov E.M."/>
            <person name="Grigoriev I.V."/>
            <person name="Lynch M."/>
            <person name="Boore J.L."/>
        </authorList>
    </citation>
    <scope>NUCLEOTIDE SEQUENCE [LARGE SCALE GENOMIC DNA]</scope>
</reference>
<dbReference type="InParanoid" id="E9H3P0"/>
<gene>
    <name evidence="9" type="ORF">DAPPUDRAFT_252873</name>
</gene>
<keyword evidence="5" id="KW-0769">Symport</keyword>
<dbReference type="OrthoDB" id="6581954at2759"/>
<dbReference type="Proteomes" id="UP000000305">
    <property type="component" value="Unassembled WGS sequence"/>
</dbReference>
<comment type="subcellular location">
    <subcellularLocation>
        <location evidence="1">Membrane</location>
        <topology evidence="1">Multi-pass membrane protein</topology>
    </subcellularLocation>
</comment>
<evidence type="ECO:0000256" key="2">
    <source>
        <dbReference type="ARBA" id="ARBA00006459"/>
    </source>
</evidence>
<accession>E9H3P0</accession>
<dbReference type="InterPro" id="IPR000175">
    <property type="entry name" value="Na/ntran_symport"/>
</dbReference>
<feature type="transmembrane region" description="Helical" evidence="8">
    <location>
        <begin position="12"/>
        <end position="31"/>
    </location>
</feature>
<protein>
    <submittedName>
        <fullName evidence="9">Uncharacterized protein</fullName>
    </submittedName>
</protein>
<name>E9H3P0_DAPPU</name>
<dbReference type="PANTHER" id="PTHR11616:SF279">
    <property type="entry name" value="SODIUM-DEPENDENT SEROTONIN TRANSPORTER"/>
    <property type="match status" value="1"/>
</dbReference>
<comment type="similarity">
    <text evidence="2">Belongs to the sodium:neurotransmitter symporter (SNF) (TC 2.A.22) family.</text>
</comment>
<dbReference type="PROSITE" id="PS50267">
    <property type="entry name" value="NA_NEUROTRAN_SYMP_3"/>
    <property type="match status" value="1"/>
</dbReference>
<keyword evidence="4 8" id="KW-0812">Transmembrane</keyword>
<evidence type="ECO:0000256" key="7">
    <source>
        <dbReference type="ARBA" id="ARBA00023136"/>
    </source>
</evidence>
<evidence type="ECO:0000256" key="8">
    <source>
        <dbReference type="SAM" id="Phobius"/>
    </source>
</evidence>
<dbReference type="Pfam" id="PF00209">
    <property type="entry name" value="SNF"/>
    <property type="match status" value="1"/>
</dbReference>
<dbReference type="GO" id="GO:0015293">
    <property type="term" value="F:symporter activity"/>
    <property type="evidence" value="ECO:0007669"/>
    <property type="project" value="UniProtKB-KW"/>
</dbReference>
<sequence>MDVVEDKYAVHSAFLIPFVVMMVFVGLPLFYMELALGQFHRSGCLNNFLEAHLPGPERYKSLPFCLILITTRVT</sequence>
<dbReference type="EMBL" id="GL732589">
    <property type="protein sequence ID" value="EFX73662.1"/>
    <property type="molecule type" value="Genomic_DNA"/>
</dbReference>
<dbReference type="PANTHER" id="PTHR11616">
    <property type="entry name" value="SODIUM/CHLORIDE DEPENDENT TRANSPORTER"/>
    <property type="match status" value="1"/>
</dbReference>
<evidence type="ECO:0000256" key="5">
    <source>
        <dbReference type="ARBA" id="ARBA00022847"/>
    </source>
</evidence>
<evidence type="ECO:0000313" key="9">
    <source>
        <dbReference type="EMBL" id="EFX73662.1"/>
    </source>
</evidence>
<evidence type="ECO:0000256" key="6">
    <source>
        <dbReference type="ARBA" id="ARBA00022989"/>
    </source>
</evidence>
<proteinExistence type="inferred from homology"/>
<dbReference type="KEGG" id="dpx:DAPPUDRAFT_252873"/>
<evidence type="ECO:0000256" key="1">
    <source>
        <dbReference type="ARBA" id="ARBA00004141"/>
    </source>
</evidence>
<dbReference type="HOGENOM" id="CLU_2690346_0_0_1"/>
<dbReference type="InterPro" id="IPR037272">
    <property type="entry name" value="SNS_sf"/>
</dbReference>
<keyword evidence="10" id="KW-1185">Reference proteome</keyword>